<dbReference type="InterPro" id="IPR014756">
    <property type="entry name" value="Ig_E-set"/>
</dbReference>
<evidence type="ECO:0000256" key="7">
    <source>
        <dbReference type="ARBA" id="ARBA00023055"/>
    </source>
</evidence>
<evidence type="ECO:0000313" key="10">
    <source>
        <dbReference type="EMBL" id="KXT08622.1"/>
    </source>
</evidence>
<dbReference type="Proteomes" id="UP000073492">
    <property type="component" value="Unassembled WGS sequence"/>
</dbReference>
<dbReference type="SUPFAM" id="SSF81296">
    <property type="entry name" value="E set domains"/>
    <property type="match status" value="1"/>
</dbReference>
<feature type="signal peptide" evidence="8">
    <location>
        <begin position="1"/>
        <end position="18"/>
    </location>
</feature>
<evidence type="ECO:0000256" key="2">
    <source>
        <dbReference type="ARBA" id="ARBA00006370"/>
    </source>
</evidence>
<proteinExistence type="inferred from homology"/>
<keyword evidence="6 8" id="KW-0732">Signal</keyword>
<dbReference type="EMBL" id="LFZO01000422">
    <property type="protein sequence ID" value="KXT08622.1"/>
    <property type="molecule type" value="Genomic_DNA"/>
</dbReference>
<evidence type="ECO:0000256" key="3">
    <source>
        <dbReference type="ARBA" id="ARBA00011245"/>
    </source>
</evidence>
<evidence type="ECO:0000256" key="1">
    <source>
        <dbReference type="ARBA" id="ARBA00002053"/>
    </source>
</evidence>
<dbReference type="Pfam" id="PF02221">
    <property type="entry name" value="E1_DerP2_DerF2"/>
    <property type="match status" value="1"/>
</dbReference>
<organism evidence="10 11">
    <name type="scientific">Pseudocercospora musae</name>
    <dbReference type="NCBI Taxonomy" id="113226"/>
    <lineage>
        <taxon>Eukaryota</taxon>
        <taxon>Fungi</taxon>
        <taxon>Dikarya</taxon>
        <taxon>Ascomycota</taxon>
        <taxon>Pezizomycotina</taxon>
        <taxon>Dothideomycetes</taxon>
        <taxon>Dothideomycetidae</taxon>
        <taxon>Mycosphaerellales</taxon>
        <taxon>Mycosphaerellaceae</taxon>
        <taxon>Pseudocercospora</taxon>
    </lineage>
</organism>
<accession>A0A139I218</accession>
<sequence length="179" mass="19133">MKLLSLTTSALLAATVAASSTIAKREDPLSVPGENPLLHCEDPKDDVLALKSVDLSPNPPKAGTKLEVVASGVLADDVEDGAEVHLTVKYGLITIIRQTANLCDTVKNVDLECPIKKGDIKLSKEVDLPKEIPPGKYTVLADVRTKDDDRITCLTATVQFSRGGSMLGGLFKQEPKQDI</sequence>
<dbReference type="OrthoDB" id="6409159at2759"/>
<feature type="chain" id="PRO_5007297094" description="Phosphatidylglycerol/phosphatidylinositol transfer protein" evidence="8">
    <location>
        <begin position="19"/>
        <end position="179"/>
    </location>
</feature>
<comment type="similarity">
    <text evidence="2">Belongs to the NPC2 family.</text>
</comment>
<dbReference type="STRING" id="113226.A0A139I218"/>
<protein>
    <recommendedName>
        <fullName evidence="4">Phosphatidylglycerol/phosphatidylinositol transfer protein</fullName>
    </recommendedName>
</protein>
<dbReference type="FunFam" id="2.60.40.770:FF:000004">
    <property type="entry name" value="Phosphatidylglycerol/phosphatidylinositol transfer protein"/>
    <property type="match status" value="1"/>
</dbReference>
<comment type="caution">
    <text evidence="10">The sequence shown here is derived from an EMBL/GenBank/DDBJ whole genome shotgun (WGS) entry which is preliminary data.</text>
</comment>
<reference evidence="10 11" key="1">
    <citation type="submission" date="2015-07" db="EMBL/GenBank/DDBJ databases">
        <title>Comparative genomics of the Sigatoka disease complex on banana suggests a link between parallel evolutionary changes in Pseudocercospora fijiensis and Pseudocercospora eumusae and increased virulence on the banana host.</title>
        <authorList>
            <person name="Chang T.-C."/>
            <person name="Salvucci A."/>
            <person name="Crous P.W."/>
            <person name="Stergiopoulos I."/>
        </authorList>
    </citation>
    <scope>NUCLEOTIDE SEQUENCE [LARGE SCALE GENOMIC DNA]</scope>
    <source>
        <strain evidence="10 11">CBS 116634</strain>
    </source>
</reference>
<dbReference type="Gene3D" id="2.60.40.770">
    <property type="match status" value="1"/>
</dbReference>
<evidence type="ECO:0000256" key="5">
    <source>
        <dbReference type="ARBA" id="ARBA00022448"/>
    </source>
</evidence>
<comment type="function">
    <text evidence="1">Catalyzes the intermembrane transfer of phosphatidylglycerol and phosphatidylinositol.</text>
</comment>
<evidence type="ECO:0000313" key="11">
    <source>
        <dbReference type="Proteomes" id="UP000073492"/>
    </source>
</evidence>
<feature type="domain" description="MD-2-related lipid-recognition" evidence="9">
    <location>
        <begin position="37"/>
        <end position="158"/>
    </location>
</feature>
<name>A0A139I218_9PEZI</name>
<dbReference type="InterPro" id="IPR039670">
    <property type="entry name" value="NPC2-like"/>
</dbReference>
<evidence type="ECO:0000256" key="8">
    <source>
        <dbReference type="SAM" id="SignalP"/>
    </source>
</evidence>
<keyword evidence="11" id="KW-1185">Reference proteome</keyword>
<dbReference type="GO" id="GO:0032366">
    <property type="term" value="P:intracellular sterol transport"/>
    <property type="evidence" value="ECO:0007669"/>
    <property type="project" value="InterPro"/>
</dbReference>
<dbReference type="AlphaFoldDB" id="A0A139I218"/>
<keyword evidence="7" id="KW-0445">Lipid transport</keyword>
<evidence type="ECO:0000259" key="9">
    <source>
        <dbReference type="SMART" id="SM00737"/>
    </source>
</evidence>
<evidence type="ECO:0000256" key="6">
    <source>
        <dbReference type="ARBA" id="ARBA00022729"/>
    </source>
</evidence>
<dbReference type="InterPro" id="IPR033917">
    <property type="entry name" value="ML_PG-PI_TP"/>
</dbReference>
<dbReference type="GO" id="GO:0032934">
    <property type="term" value="F:sterol binding"/>
    <property type="evidence" value="ECO:0007669"/>
    <property type="project" value="InterPro"/>
</dbReference>
<keyword evidence="5" id="KW-0813">Transport</keyword>
<dbReference type="SMART" id="SM00737">
    <property type="entry name" value="ML"/>
    <property type="match status" value="1"/>
</dbReference>
<comment type="subunit">
    <text evidence="3">Monomer.</text>
</comment>
<evidence type="ECO:0000256" key="4">
    <source>
        <dbReference type="ARBA" id="ARBA00016056"/>
    </source>
</evidence>
<dbReference type="InterPro" id="IPR003172">
    <property type="entry name" value="ML_dom"/>
</dbReference>
<dbReference type="CDD" id="cd00917">
    <property type="entry name" value="PG-PI_TP"/>
    <property type="match status" value="1"/>
</dbReference>
<dbReference type="PANTHER" id="PTHR11306:SF0">
    <property type="entry name" value="PHOSPHATIDYLGLYCEROL_PHOSPHATIDYLINOSITOL TRANSFER PROTEIN"/>
    <property type="match status" value="1"/>
</dbReference>
<dbReference type="PANTHER" id="PTHR11306">
    <property type="entry name" value="NIEMANN PICK TYPE C2 PROTEIN NPC2-RELATED"/>
    <property type="match status" value="1"/>
</dbReference>
<gene>
    <name evidence="10" type="ORF">AC579_5970</name>
</gene>